<evidence type="ECO:0008006" key="14">
    <source>
        <dbReference type="Google" id="ProtNLM"/>
    </source>
</evidence>
<keyword evidence="13" id="KW-1185">Reference proteome</keyword>
<evidence type="ECO:0000256" key="9">
    <source>
        <dbReference type="ARBA" id="ARBA00023136"/>
    </source>
</evidence>
<feature type="compositionally biased region" description="Basic and acidic residues" evidence="10">
    <location>
        <begin position="325"/>
        <end position="342"/>
    </location>
</feature>
<dbReference type="PANTHER" id="PTHR12468">
    <property type="entry name" value="GPI MANNOSYLTRANSFERASE 2"/>
    <property type="match status" value="1"/>
</dbReference>
<organism evidence="12 13">
    <name type="scientific">Streptomyces pactum</name>
    <dbReference type="NCBI Taxonomy" id="68249"/>
    <lineage>
        <taxon>Bacteria</taxon>
        <taxon>Bacillati</taxon>
        <taxon>Actinomycetota</taxon>
        <taxon>Actinomycetes</taxon>
        <taxon>Kitasatosporales</taxon>
        <taxon>Streptomycetaceae</taxon>
        <taxon>Streptomyces</taxon>
    </lineage>
</organism>
<feature type="transmembrane region" description="Helical" evidence="11">
    <location>
        <begin position="36"/>
        <end position="55"/>
    </location>
</feature>
<keyword evidence="9 11" id="KW-0472">Membrane</keyword>
<accession>A0ABS0NLR7</accession>
<evidence type="ECO:0000313" key="13">
    <source>
        <dbReference type="Proteomes" id="UP000807371"/>
    </source>
</evidence>
<evidence type="ECO:0000256" key="1">
    <source>
        <dbReference type="ARBA" id="ARBA00004477"/>
    </source>
</evidence>
<evidence type="ECO:0000256" key="4">
    <source>
        <dbReference type="ARBA" id="ARBA00022676"/>
    </source>
</evidence>
<feature type="transmembrane region" description="Helical" evidence="11">
    <location>
        <begin position="441"/>
        <end position="459"/>
    </location>
</feature>
<keyword evidence="6 11" id="KW-0812">Transmembrane</keyword>
<feature type="region of interest" description="Disordered" evidence="10">
    <location>
        <begin position="257"/>
        <end position="373"/>
    </location>
</feature>
<feature type="transmembrane region" description="Helical" evidence="11">
    <location>
        <begin position="208"/>
        <end position="228"/>
    </location>
</feature>
<feature type="compositionally biased region" description="Low complexity" evidence="10">
    <location>
        <begin position="352"/>
        <end position="362"/>
    </location>
</feature>
<feature type="transmembrane region" description="Helical" evidence="11">
    <location>
        <begin position="180"/>
        <end position="202"/>
    </location>
</feature>
<keyword evidence="8 11" id="KW-1133">Transmembrane helix</keyword>
<feature type="transmembrane region" description="Helical" evidence="11">
    <location>
        <begin position="490"/>
        <end position="506"/>
    </location>
</feature>
<reference evidence="12 13" key="1">
    <citation type="submission" date="2020-09" db="EMBL/GenBank/DDBJ databases">
        <title>Biosynthesis of the nuclear factor of activated T cells inhibitor NFAT-133 and its congeners in Streptomyces pactum.</title>
        <authorList>
            <person name="Zhou W."/>
            <person name="Posri P."/>
            <person name="Abugrain M.E."/>
            <person name="Weisberg A.J."/>
            <person name="Chang J.H."/>
            <person name="Mahmud T."/>
        </authorList>
    </citation>
    <scope>NUCLEOTIDE SEQUENCE [LARGE SCALE GENOMIC DNA]</scope>
    <source>
        <strain evidence="12 13">ATCC 27456</strain>
    </source>
</reference>
<feature type="compositionally biased region" description="Low complexity" evidence="10">
    <location>
        <begin position="262"/>
        <end position="282"/>
    </location>
</feature>
<keyword evidence="7" id="KW-0256">Endoplasmic reticulum</keyword>
<proteinExistence type="predicted"/>
<evidence type="ECO:0000256" key="10">
    <source>
        <dbReference type="SAM" id="MobiDB-lite"/>
    </source>
</evidence>
<evidence type="ECO:0000256" key="5">
    <source>
        <dbReference type="ARBA" id="ARBA00022679"/>
    </source>
</evidence>
<dbReference type="RefSeq" id="WP_197989599.1">
    <property type="nucleotide sequence ID" value="NZ_JACYXC010000001.1"/>
</dbReference>
<sequence>MSAADTAVTLQAPRPRPARPALAAVLESLRRAAPALAVYAAVRLTATGCMAVWAWHIGKHPRTLLGHSWDAVWYAGIARDGYDPASPSPGRALSDLAFFPLFPGLARAVATVTPLGTVSAGLVVAWIAAGAAAWGIHAVGRLLYGDRAAVCLVALWALLPHGIVQSMAYTEPVLTALAAWALYALLTGRWLWAGSLALLAGVCRPNGIAVAAAVCCCAAATALGPVAARRRRAGPRHRASAPRAGTWRTAVWRTEARRTVPAARGTTGTCATAGTGAAAGTGEEITRPDIARPADTGPGDPGPENAETRDAGPAGAGPEGTGPRHPGEPGTEERGTTERDTGPEAGGGAPGPAGATRAPAGPGTAGPPGAERRPSRRRIWCAAVLAPLGWLGYIGWVGLRRGGPLGYFRVQAEWGSHFDFGRDTLMSVRHLLTGRDVLADYMTLAVLGAALVLLALLVLDRPPAALLVYTLVLVVIAYGGANYFASKPRFLLPAFPLLIPAALAMARARPRTVVVTTVALTGLCSLYGTYLLTVAPVPL</sequence>
<dbReference type="EMBL" id="JACYXC010000001">
    <property type="protein sequence ID" value="MBH5336149.1"/>
    <property type="molecule type" value="Genomic_DNA"/>
</dbReference>
<dbReference type="Proteomes" id="UP000807371">
    <property type="component" value="Unassembled WGS sequence"/>
</dbReference>
<evidence type="ECO:0000256" key="3">
    <source>
        <dbReference type="ARBA" id="ARBA00022502"/>
    </source>
</evidence>
<evidence type="ECO:0000256" key="2">
    <source>
        <dbReference type="ARBA" id="ARBA00004687"/>
    </source>
</evidence>
<feature type="transmembrane region" description="Helical" evidence="11">
    <location>
        <begin position="466"/>
        <end position="484"/>
    </location>
</feature>
<comment type="caution">
    <text evidence="12">The sequence shown here is derived from an EMBL/GenBank/DDBJ whole genome shotgun (WGS) entry which is preliminary data.</text>
</comment>
<evidence type="ECO:0000256" key="6">
    <source>
        <dbReference type="ARBA" id="ARBA00022692"/>
    </source>
</evidence>
<feature type="compositionally biased region" description="Basic residues" evidence="10">
    <location>
        <begin position="229"/>
        <end position="240"/>
    </location>
</feature>
<comment type="subcellular location">
    <subcellularLocation>
        <location evidence="1">Endoplasmic reticulum membrane</location>
        <topology evidence="1">Multi-pass membrane protein</topology>
    </subcellularLocation>
</comment>
<gene>
    <name evidence="12" type="ORF">IHE55_15690</name>
</gene>
<comment type="pathway">
    <text evidence="2">Glycolipid biosynthesis; glycosylphosphatidylinositol-anchor biosynthesis.</text>
</comment>
<feature type="transmembrane region" description="Helical" evidence="11">
    <location>
        <begin position="115"/>
        <end position="136"/>
    </location>
</feature>
<feature type="region of interest" description="Disordered" evidence="10">
    <location>
        <begin position="229"/>
        <end position="248"/>
    </location>
</feature>
<keyword evidence="5" id="KW-0808">Transferase</keyword>
<evidence type="ECO:0000256" key="11">
    <source>
        <dbReference type="SAM" id="Phobius"/>
    </source>
</evidence>
<evidence type="ECO:0000313" key="12">
    <source>
        <dbReference type="EMBL" id="MBH5336149.1"/>
    </source>
</evidence>
<protein>
    <recommendedName>
        <fullName evidence="14">Glycosyltransferase RgtA/B/C/D-like domain-containing protein</fullName>
    </recommendedName>
</protein>
<feature type="transmembrane region" description="Helical" evidence="11">
    <location>
        <begin position="379"/>
        <end position="399"/>
    </location>
</feature>
<keyword evidence="4" id="KW-0328">Glycosyltransferase</keyword>
<evidence type="ECO:0000256" key="8">
    <source>
        <dbReference type="ARBA" id="ARBA00022989"/>
    </source>
</evidence>
<name>A0ABS0NLR7_9ACTN</name>
<dbReference type="InterPro" id="IPR007315">
    <property type="entry name" value="PIG-V/Gpi18"/>
</dbReference>
<feature type="transmembrane region" description="Helical" evidence="11">
    <location>
        <begin position="513"/>
        <end position="533"/>
    </location>
</feature>
<evidence type="ECO:0000256" key="7">
    <source>
        <dbReference type="ARBA" id="ARBA00022824"/>
    </source>
</evidence>
<dbReference type="PANTHER" id="PTHR12468:SF2">
    <property type="entry name" value="GPI MANNOSYLTRANSFERASE 2"/>
    <property type="match status" value="1"/>
</dbReference>
<keyword evidence="3" id="KW-0337">GPI-anchor biosynthesis</keyword>